<organism evidence="4 5">
    <name type="scientific">Halorubrum alkaliphilum</name>
    <dbReference type="NCBI Taxonomy" id="261290"/>
    <lineage>
        <taxon>Archaea</taxon>
        <taxon>Methanobacteriati</taxon>
        <taxon>Methanobacteriota</taxon>
        <taxon>Stenosarchaea group</taxon>
        <taxon>Halobacteria</taxon>
        <taxon>Halobacteriales</taxon>
        <taxon>Haloferacaceae</taxon>
        <taxon>Halorubrum</taxon>
    </lineage>
</organism>
<evidence type="ECO:0000313" key="5">
    <source>
        <dbReference type="Proteomes" id="UP000823588"/>
    </source>
</evidence>
<dbReference type="AlphaFoldDB" id="A0A8T4GEU1"/>
<reference evidence="4" key="1">
    <citation type="submission" date="2021-03" db="EMBL/GenBank/DDBJ databases">
        <title>Genomic Encyclopedia of Type Strains, Phase IV (KMG-IV): sequencing the most valuable type-strain genomes for metagenomic binning, comparative biology and taxonomic classification.</title>
        <authorList>
            <person name="Goeker M."/>
        </authorList>
    </citation>
    <scope>NUCLEOTIDE SEQUENCE</scope>
    <source>
        <strain evidence="4">DSM 23564</strain>
    </source>
</reference>
<evidence type="ECO:0000256" key="2">
    <source>
        <dbReference type="SAM" id="Phobius"/>
    </source>
</evidence>
<dbReference type="SUPFAM" id="SSF53448">
    <property type="entry name" value="Nucleotide-diphospho-sugar transferases"/>
    <property type="match status" value="1"/>
</dbReference>
<accession>A0A8T4GEU1</accession>
<sequence>MNVSVVVCTYTMERYDVFTAAVESALAQTHDPIEVVLVIDGNPRVYERAVDDFGGHENVVIHDNDENRGISFSRTKGAELASGEIVAFIDDDGVAEEDWIATHVETYAETDAVAVAGYVAPDWTTEKPDFFPEEFYWLVGCTELGFAEDGEEIRNGYGSNVSYKREVFLDVGGYDVNTGRKGDRHIQAHEAPVGIRIREEYGKGVTYVEDAVVHHTLFEYRGEFRWLLFRSFWQGFSKRVMELLYPGAQGNESAFLKDLFTRALPSRARRAVFGPSLSQAKQFVAILVFTGAVGLGYLYGLARRDVLREEVEEGADTGGDSNVGESTDAEASTDD</sequence>
<dbReference type="PANTHER" id="PTHR43685:SF3">
    <property type="entry name" value="SLR2126 PROTEIN"/>
    <property type="match status" value="1"/>
</dbReference>
<dbReference type="InterPro" id="IPR050834">
    <property type="entry name" value="Glycosyltransf_2"/>
</dbReference>
<dbReference type="PANTHER" id="PTHR43685">
    <property type="entry name" value="GLYCOSYLTRANSFERASE"/>
    <property type="match status" value="1"/>
</dbReference>
<dbReference type="OrthoDB" id="324632at2157"/>
<feature type="region of interest" description="Disordered" evidence="1">
    <location>
        <begin position="312"/>
        <end position="335"/>
    </location>
</feature>
<dbReference type="InterPro" id="IPR053553">
    <property type="entry name" value="GDP_glucuronosyltransferase"/>
</dbReference>
<name>A0A8T4GEU1_9EURY</name>
<evidence type="ECO:0000256" key="1">
    <source>
        <dbReference type="SAM" id="MobiDB-lite"/>
    </source>
</evidence>
<feature type="domain" description="Glycosyltransferase 2-like" evidence="3">
    <location>
        <begin position="4"/>
        <end position="169"/>
    </location>
</feature>
<dbReference type="EMBL" id="JAGGKQ010000003">
    <property type="protein sequence ID" value="MBP1921712.1"/>
    <property type="molecule type" value="Genomic_DNA"/>
</dbReference>
<comment type="caution">
    <text evidence="4">The sequence shown here is derived from an EMBL/GenBank/DDBJ whole genome shotgun (WGS) entry which is preliminary data.</text>
</comment>
<dbReference type="InterPro" id="IPR029044">
    <property type="entry name" value="Nucleotide-diphossugar_trans"/>
</dbReference>
<dbReference type="Pfam" id="PF00535">
    <property type="entry name" value="Glycos_transf_2"/>
    <property type="match status" value="1"/>
</dbReference>
<keyword evidence="2" id="KW-1133">Transmembrane helix</keyword>
<keyword evidence="2" id="KW-0472">Membrane</keyword>
<protein>
    <submittedName>
        <fullName evidence="4">Glycosyltransferase involved in cell wall biosynthesis</fullName>
    </submittedName>
</protein>
<dbReference type="Proteomes" id="UP000823588">
    <property type="component" value="Unassembled WGS sequence"/>
</dbReference>
<feature type="transmembrane region" description="Helical" evidence="2">
    <location>
        <begin position="283"/>
        <end position="302"/>
    </location>
</feature>
<evidence type="ECO:0000313" key="4">
    <source>
        <dbReference type="EMBL" id="MBP1921712.1"/>
    </source>
</evidence>
<evidence type="ECO:0000259" key="3">
    <source>
        <dbReference type="Pfam" id="PF00535"/>
    </source>
</evidence>
<dbReference type="NCBIfam" id="NF041394">
    <property type="entry name" value="GtaseAglG_Halo"/>
    <property type="match status" value="1"/>
</dbReference>
<keyword evidence="5" id="KW-1185">Reference proteome</keyword>
<dbReference type="RefSeq" id="WP_209483191.1">
    <property type="nucleotide sequence ID" value="NZ_JAGGKQ010000003.1"/>
</dbReference>
<proteinExistence type="predicted"/>
<dbReference type="InterPro" id="IPR001173">
    <property type="entry name" value="Glyco_trans_2-like"/>
</dbReference>
<gene>
    <name evidence="4" type="ORF">J2751_000705</name>
</gene>
<dbReference type="Gene3D" id="3.90.550.10">
    <property type="entry name" value="Spore Coat Polysaccharide Biosynthesis Protein SpsA, Chain A"/>
    <property type="match status" value="1"/>
</dbReference>
<keyword evidence="2" id="KW-0812">Transmembrane</keyword>
<dbReference type="CDD" id="cd00761">
    <property type="entry name" value="Glyco_tranf_GTA_type"/>
    <property type="match status" value="1"/>
</dbReference>